<reference evidence="2 3" key="1">
    <citation type="journal article" date="2018" name="Int. J. Syst. Evol. Microbiol.">
        <title>Lactobacillus bambusae sp. nov., isolated from a traditional fermented Ma-bamboo shoots of Taiwan.</title>
        <authorList>
            <person name="Wang L.-T."/>
        </authorList>
    </citation>
    <scope>NUCLEOTIDE SEQUENCE [LARGE SCALE GENOMIC DNA]</scope>
    <source>
        <strain evidence="2 3">BS-W1</strain>
    </source>
</reference>
<organism evidence="2 3">
    <name type="scientific">Levilactobacillus bambusae</name>
    <dbReference type="NCBI Taxonomy" id="2024736"/>
    <lineage>
        <taxon>Bacteria</taxon>
        <taxon>Bacillati</taxon>
        <taxon>Bacillota</taxon>
        <taxon>Bacilli</taxon>
        <taxon>Lactobacillales</taxon>
        <taxon>Lactobacillaceae</taxon>
        <taxon>Levilactobacillus</taxon>
    </lineage>
</organism>
<dbReference type="Gene3D" id="3.10.290.30">
    <property type="entry name" value="MM3350-like"/>
    <property type="match status" value="1"/>
</dbReference>
<comment type="caution">
    <text evidence="2">The sequence shown here is derived from an EMBL/GenBank/DDBJ whole genome shotgun (WGS) entry which is preliminary data.</text>
</comment>
<dbReference type="InterPro" id="IPR012912">
    <property type="entry name" value="Plasmid_pRiA4b_Orf3-like"/>
</dbReference>
<dbReference type="EMBL" id="QCXQ01000002">
    <property type="protein sequence ID" value="PWG00237.1"/>
    <property type="molecule type" value="Genomic_DNA"/>
</dbReference>
<dbReference type="Proteomes" id="UP000245080">
    <property type="component" value="Unassembled WGS sequence"/>
</dbReference>
<feature type="domain" description="Plasmid pRiA4b Orf3-like" evidence="1">
    <location>
        <begin position="15"/>
        <end position="149"/>
    </location>
</feature>
<keyword evidence="3" id="KW-1185">Reference proteome</keyword>
<dbReference type="PANTHER" id="PTHR41878">
    <property type="entry name" value="LEXA REPRESSOR-RELATED"/>
    <property type="match status" value="1"/>
</dbReference>
<protein>
    <recommendedName>
        <fullName evidence="1">Plasmid pRiA4b Orf3-like domain-containing protein</fullName>
    </recommendedName>
</protein>
<dbReference type="PANTHER" id="PTHR41878:SF1">
    <property type="entry name" value="TNPR PROTEIN"/>
    <property type="match status" value="1"/>
</dbReference>
<dbReference type="AlphaFoldDB" id="A0A2V1MZ49"/>
<evidence type="ECO:0000313" key="3">
    <source>
        <dbReference type="Proteomes" id="UP000245080"/>
    </source>
</evidence>
<proteinExistence type="predicted"/>
<accession>A0A2V1MZ49</accession>
<evidence type="ECO:0000313" key="2">
    <source>
        <dbReference type="EMBL" id="PWG00237.1"/>
    </source>
</evidence>
<sequence length="201" mass="22539">MGGTIMTTEAGNQGVMQIRVTLNDSQPAIWRRILVPTSIRYDQLHAVIQVIFDWNNSHLYNFLTAGHHEYVSADLDDDAEPNELVDMNFPYKDLVEGPITYTYDFGDSWEHNIELEQIVPMADLTAHQIPFCLSGEGANVLENTRGLTPKEVTADMQATILNGRPAKEAGHLGIAGSDFNQTTVNDLLAEFFVDSWTERLR</sequence>
<name>A0A2V1MZ49_9LACO</name>
<dbReference type="SUPFAM" id="SSF159941">
    <property type="entry name" value="MM3350-like"/>
    <property type="match status" value="1"/>
</dbReference>
<dbReference type="OrthoDB" id="9801392at2"/>
<evidence type="ECO:0000259" key="1">
    <source>
        <dbReference type="Pfam" id="PF07929"/>
    </source>
</evidence>
<dbReference type="Pfam" id="PF07929">
    <property type="entry name" value="PRiA4_ORF3"/>
    <property type="match status" value="1"/>
</dbReference>
<gene>
    <name evidence="2" type="ORF">DCM90_04695</name>
</gene>
<dbReference type="InterPro" id="IPR024047">
    <property type="entry name" value="MM3350-like_sf"/>
</dbReference>